<feature type="transmembrane region" description="Helical" evidence="7">
    <location>
        <begin position="21"/>
        <end position="45"/>
    </location>
</feature>
<keyword evidence="4 7" id="KW-1133">Transmembrane helix</keyword>
<name>A0AAE3TEI6_9BACT</name>
<dbReference type="Pfam" id="PF02687">
    <property type="entry name" value="FtsX"/>
    <property type="match status" value="1"/>
</dbReference>
<dbReference type="InterPro" id="IPR003838">
    <property type="entry name" value="ABC3_permease_C"/>
</dbReference>
<evidence type="ECO:0000256" key="3">
    <source>
        <dbReference type="ARBA" id="ARBA00022692"/>
    </source>
</evidence>
<dbReference type="GO" id="GO:0022857">
    <property type="term" value="F:transmembrane transporter activity"/>
    <property type="evidence" value="ECO:0007669"/>
    <property type="project" value="TreeGrafter"/>
</dbReference>
<dbReference type="PANTHER" id="PTHR30572">
    <property type="entry name" value="MEMBRANE COMPONENT OF TRANSPORTER-RELATED"/>
    <property type="match status" value="1"/>
</dbReference>
<dbReference type="RefSeq" id="WP_321536208.1">
    <property type="nucleotide sequence ID" value="NZ_JARGDL010000013.1"/>
</dbReference>
<evidence type="ECO:0000256" key="4">
    <source>
        <dbReference type="ARBA" id="ARBA00022989"/>
    </source>
</evidence>
<evidence type="ECO:0000256" key="6">
    <source>
        <dbReference type="ARBA" id="ARBA00038076"/>
    </source>
</evidence>
<evidence type="ECO:0000259" key="9">
    <source>
        <dbReference type="Pfam" id="PF12704"/>
    </source>
</evidence>
<dbReference type="EMBL" id="JARGDL010000013">
    <property type="protein sequence ID" value="MDF1612437.1"/>
    <property type="molecule type" value="Genomic_DNA"/>
</dbReference>
<dbReference type="InterPro" id="IPR025857">
    <property type="entry name" value="MacB_PCD"/>
</dbReference>
<keyword evidence="5 7" id="KW-0472">Membrane</keyword>
<accession>A0AAE3TEI6</accession>
<dbReference type="InterPro" id="IPR050250">
    <property type="entry name" value="Macrolide_Exporter_MacB"/>
</dbReference>
<evidence type="ECO:0000259" key="8">
    <source>
        <dbReference type="Pfam" id="PF02687"/>
    </source>
</evidence>
<feature type="transmembrane region" description="Helical" evidence="7">
    <location>
        <begin position="330"/>
        <end position="355"/>
    </location>
</feature>
<comment type="caution">
    <text evidence="10">The sequence shown here is derived from an EMBL/GenBank/DDBJ whole genome shotgun (WGS) entry which is preliminary data.</text>
</comment>
<comment type="subcellular location">
    <subcellularLocation>
        <location evidence="1">Cell membrane</location>
        <topology evidence="1">Multi-pass membrane protein</topology>
    </subcellularLocation>
</comment>
<dbReference type="AlphaFoldDB" id="A0AAE3TEI6"/>
<comment type="similarity">
    <text evidence="6">Belongs to the ABC-4 integral membrane protein family.</text>
</comment>
<keyword evidence="11" id="KW-1185">Reference proteome</keyword>
<gene>
    <name evidence="10" type="ORF">P0M35_09760</name>
</gene>
<evidence type="ECO:0000256" key="7">
    <source>
        <dbReference type="SAM" id="Phobius"/>
    </source>
</evidence>
<evidence type="ECO:0000313" key="11">
    <source>
        <dbReference type="Proteomes" id="UP001221302"/>
    </source>
</evidence>
<feature type="transmembrane region" description="Helical" evidence="7">
    <location>
        <begin position="361"/>
        <end position="392"/>
    </location>
</feature>
<protein>
    <submittedName>
        <fullName evidence="10">ABC transporter permease</fullName>
    </submittedName>
</protein>
<feature type="domain" description="ABC3 transporter permease C-terminal" evidence="8">
    <location>
        <begin position="289"/>
        <end position="402"/>
    </location>
</feature>
<organism evidence="10 11">
    <name type="scientific">Stygiobacter electus</name>
    <dbReference type="NCBI Taxonomy" id="3032292"/>
    <lineage>
        <taxon>Bacteria</taxon>
        <taxon>Pseudomonadati</taxon>
        <taxon>Ignavibacteriota</taxon>
        <taxon>Ignavibacteria</taxon>
        <taxon>Ignavibacteriales</taxon>
        <taxon>Melioribacteraceae</taxon>
        <taxon>Stygiobacter</taxon>
    </lineage>
</organism>
<reference evidence="10" key="1">
    <citation type="submission" date="2023-03" db="EMBL/GenBank/DDBJ databases">
        <title>Stygiobacter electus gen. nov., sp. nov., facultatively anaerobic thermotolerant bacterium of the class Ignavibacteria from a well of Yessentuki mineral water deposit.</title>
        <authorList>
            <person name="Podosokorskaya O.A."/>
            <person name="Elcheninov A.G."/>
            <person name="Petrova N.F."/>
            <person name="Zavarzina D.G."/>
            <person name="Kublanov I.V."/>
            <person name="Merkel A.Y."/>
        </authorList>
    </citation>
    <scope>NUCLEOTIDE SEQUENCE</scope>
    <source>
        <strain evidence="10">09-Me</strain>
    </source>
</reference>
<feature type="transmembrane region" description="Helical" evidence="7">
    <location>
        <begin position="285"/>
        <end position="310"/>
    </location>
</feature>
<evidence type="ECO:0000256" key="5">
    <source>
        <dbReference type="ARBA" id="ARBA00023136"/>
    </source>
</evidence>
<dbReference type="GO" id="GO:0005886">
    <property type="term" value="C:plasma membrane"/>
    <property type="evidence" value="ECO:0007669"/>
    <property type="project" value="UniProtKB-SubCell"/>
</dbReference>
<sequence length="409" mass="44909">MLLFESIKLAFNSIRASKLRSILTLLGIAVGLFSIIIVMTAISAIQNSIETTFNSIGTNNFIIQKWPAIQMGNPHRRRELRNRENLTVKQGEKLREITKLPVAIGISIGRGGRTIKFRNEKTNPNVSVAGVTYDYFMARDLKVVEGRNFTRSDDEGNKPYAVIGADIVNALFKNIDPIGQIIKVDNFNLEIIGVFEKKGSILGQSQDNFVCIPISVFEKYFGSERSASFIVMCKNKESISETMDEVIGALRKIRKVPAGQDNDFEIVTNEQLIEQFNDLTKYFKLGAAVVAFIALLAAGVGIMNIMLVSVTERTKEIGIRKAIGARKQNILTQFVIEAVSLSWFGGMIGIILGVIGGNVVAVALGVSVVVPIDWIVIGLLVTTFVGVAFGVYPAMKAANLDPIEALRYE</sequence>
<keyword evidence="3 7" id="KW-0812">Transmembrane</keyword>
<dbReference type="Pfam" id="PF12704">
    <property type="entry name" value="MacB_PCD"/>
    <property type="match status" value="1"/>
</dbReference>
<evidence type="ECO:0000256" key="2">
    <source>
        <dbReference type="ARBA" id="ARBA00022475"/>
    </source>
</evidence>
<dbReference type="Proteomes" id="UP001221302">
    <property type="component" value="Unassembled WGS sequence"/>
</dbReference>
<evidence type="ECO:0000313" key="10">
    <source>
        <dbReference type="EMBL" id="MDF1612437.1"/>
    </source>
</evidence>
<keyword evidence="2" id="KW-1003">Cell membrane</keyword>
<feature type="domain" description="MacB-like periplasmic core" evidence="9">
    <location>
        <begin position="21"/>
        <end position="246"/>
    </location>
</feature>
<dbReference type="PANTHER" id="PTHR30572:SF4">
    <property type="entry name" value="ABC TRANSPORTER PERMEASE YTRF"/>
    <property type="match status" value="1"/>
</dbReference>
<proteinExistence type="inferred from homology"/>
<evidence type="ECO:0000256" key="1">
    <source>
        <dbReference type="ARBA" id="ARBA00004651"/>
    </source>
</evidence>